<dbReference type="InterPro" id="IPR005062">
    <property type="entry name" value="SAC3/GANP/THP3_conserved"/>
</dbReference>
<feature type="compositionally biased region" description="Acidic residues" evidence="1">
    <location>
        <begin position="1510"/>
        <end position="1527"/>
    </location>
</feature>
<gene>
    <name evidence="3" type="primary">SAC3</name>
    <name evidence="3" type="ORF">LTR05_006764</name>
</gene>
<accession>A0AAN7YEP7</accession>
<feature type="compositionally biased region" description="Acidic residues" evidence="1">
    <location>
        <begin position="1482"/>
        <end position="1501"/>
    </location>
</feature>
<feature type="region of interest" description="Disordered" evidence="1">
    <location>
        <begin position="1380"/>
        <end position="1434"/>
    </location>
</feature>
<feature type="compositionally biased region" description="Polar residues" evidence="1">
    <location>
        <begin position="583"/>
        <end position="614"/>
    </location>
</feature>
<comment type="caution">
    <text evidence="3">The sequence shown here is derived from an EMBL/GenBank/DDBJ whole genome shotgun (WGS) entry which is preliminary data.</text>
</comment>
<dbReference type="GO" id="GO:0070390">
    <property type="term" value="C:transcription export complex 2"/>
    <property type="evidence" value="ECO:0007669"/>
    <property type="project" value="TreeGrafter"/>
</dbReference>
<feature type="compositionally biased region" description="Low complexity" evidence="1">
    <location>
        <begin position="748"/>
        <end position="758"/>
    </location>
</feature>
<feature type="compositionally biased region" description="Low complexity" evidence="1">
    <location>
        <begin position="1149"/>
        <end position="1166"/>
    </location>
</feature>
<feature type="domain" description="SOCS box" evidence="2">
    <location>
        <begin position="963"/>
        <end position="1000"/>
    </location>
</feature>
<feature type="region of interest" description="Disordered" evidence="1">
    <location>
        <begin position="1443"/>
        <end position="1462"/>
    </location>
</feature>
<dbReference type="InterPro" id="IPR045107">
    <property type="entry name" value="SAC3/GANP/THP3"/>
</dbReference>
<protein>
    <submittedName>
        <fullName evidence="3">Actin cytoskeleton and mitosis protein</fullName>
    </submittedName>
</protein>
<dbReference type="InterPro" id="IPR001496">
    <property type="entry name" value="SOCS_box"/>
</dbReference>
<dbReference type="PANTHER" id="PTHR12436:SF3">
    <property type="entry name" value="GERMINAL-CENTER ASSOCIATED NUCLEAR PROTEIN"/>
    <property type="match status" value="1"/>
</dbReference>
<feature type="compositionally biased region" description="Polar residues" evidence="1">
    <location>
        <begin position="1117"/>
        <end position="1127"/>
    </location>
</feature>
<name>A0AAN7YEP7_9EURO</name>
<evidence type="ECO:0000313" key="3">
    <source>
        <dbReference type="EMBL" id="KAK5082883.1"/>
    </source>
</evidence>
<feature type="region of interest" description="Disordered" evidence="1">
    <location>
        <begin position="732"/>
        <end position="758"/>
    </location>
</feature>
<feature type="region of interest" description="Disordered" evidence="1">
    <location>
        <begin position="833"/>
        <end position="882"/>
    </location>
</feature>
<reference evidence="3 4" key="1">
    <citation type="submission" date="2023-08" db="EMBL/GenBank/DDBJ databases">
        <title>Black Yeasts Isolated from many extreme environments.</title>
        <authorList>
            <person name="Coleine C."/>
            <person name="Stajich J.E."/>
            <person name="Selbmann L."/>
        </authorList>
    </citation>
    <scope>NUCLEOTIDE SEQUENCE [LARGE SCALE GENOMIC DNA]</scope>
    <source>
        <strain evidence="3 4">CCFEE 5910</strain>
    </source>
</reference>
<feature type="region of interest" description="Disordered" evidence="1">
    <location>
        <begin position="560"/>
        <end position="626"/>
    </location>
</feature>
<evidence type="ECO:0000259" key="2">
    <source>
        <dbReference type="PROSITE" id="PS50225"/>
    </source>
</evidence>
<feature type="compositionally biased region" description="Low complexity" evidence="1">
    <location>
        <begin position="1241"/>
        <end position="1254"/>
    </location>
</feature>
<feature type="region of interest" description="Disordered" evidence="1">
    <location>
        <begin position="1473"/>
        <end position="1624"/>
    </location>
</feature>
<feature type="compositionally biased region" description="Polar residues" evidence="1">
    <location>
        <begin position="1599"/>
        <end position="1617"/>
    </location>
</feature>
<organism evidence="3 4">
    <name type="scientific">Lithohypha guttulata</name>
    <dbReference type="NCBI Taxonomy" id="1690604"/>
    <lineage>
        <taxon>Eukaryota</taxon>
        <taxon>Fungi</taxon>
        <taxon>Dikarya</taxon>
        <taxon>Ascomycota</taxon>
        <taxon>Pezizomycotina</taxon>
        <taxon>Eurotiomycetes</taxon>
        <taxon>Chaetothyriomycetidae</taxon>
        <taxon>Chaetothyriales</taxon>
        <taxon>Trichomeriaceae</taxon>
        <taxon>Lithohypha</taxon>
    </lineage>
</organism>
<dbReference type="Proteomes" id="UP001309876">
    <property type="component" value="Unassembled WGS sequence"/>
</dbReference>
<evidence type="ECO:0000313" key="4">
    <source>
        <dbReference type="Proteomes" id="UP001309876"/>
    </source>
</evidence>
<feature type="compositionally biased region" description="Polar residues" evidence="1">
    <location>
        <begin position="1263"/>
        <end position="1277"/>
    </location>
</feature>
<dbReference type="GO" id="GO:0005737">
    <property type="term" value="C:cytoplasm"/>
    <property type="evidence" value="ECO:0007669"/>
    <property type="project" value="TreeGrafter"/>
</dbReference>
<feature type="compositionally biased region" description="Polar residues" evidence="1">
    <location>
        <begin position="1"/>
        <end position="18"/>
    </location>
</feature>
<dbReference type="GO" id="GO:0006406">
    <property type="term" value="P:mRNA export from nucleus"/>
    <property type="evidence" value="ECO:0007669"/>
    <property type="project" value="TreeGrafter"/>
</dbReference>
<feature type="region of interest" description="Disordered" evidence="1">
    <location>
        <begin position="1224"/>
        <end position="1287"/>
    </location>
</feature>
<feature type="compositionally biased region" description="Basic and acidic residues" evidence="1">
    <location>
        <begin position="1587"/>
        <end position="1598"/>
    </location>
</feature>
<dbReference type="PROSITE" id="PS50225">
    <property type="entry name" value="SOCS"/>
    <property type="match status" value="1"/>
</dbReference>
<feature type="compositionally biased region" description="Low complexity" evidence="1">
    <location>
        <begin position="841"/>
        <end position="864"/>
    </location>
</feature>
<keyword evidence="4" id="KW-1185">Reference proteome</keyword>
<feature type="compositionally biased region" description="Acidic residues" evidence="1">
    <location>
        <begin position="1544"/>
        <end position="1567"/>
    </location>
</feature>
<feature type="compositionally biased region" description="Basic and acidic residues" evidence="1">
    <location>
        <begin position="1070"/>
        <end position="1093"/>
    </location>
</feature>
<feature type="compositionally biased region" description="Polar residues" evidence="1">
    <location>
        <begin position="865"/>
        <end position="876"/>
    </location>
</feature>
<dbReference type="EMBL" id="JAVRRJ010000007">
    <property type="protein sequence ID" value="KAK5082883.1"/>
    <property type="molecule type" value="Genomic_DNA"/>
</dbReference>
<feature type="compositionally biased region" description="Acidic residues" evidence="1">
    <location>
        <begin position="560"/>
        <end position="572"/>
    </location>
</feature>
<dbReference type="Gene3D" id="1.25.40.990">
    <property type="match status" value="1"/>
</dbReference>
<feature type="region of interest" description="Disordered" evidence="1">
    <location>
        <begin position="1"/>
        <end position="101"/>
    </location>
</feature>
<sequence>MQQTPRSRSPFRNASTTFRGQGQSQGRGRGRGTPAQSATTPRQSHGAPQRGGPDQAFRGSRGRGTSRGRGSDFARRVNSPPLHTALPQLPVDITPDQLKPHNPEKIAARREKYQLYRESAIQNGYMSSDAQSSIDDAIKTRGTCTQMCDEKERVERIFQNAVEPEETISNPNTGHPVTVEGRMVKKFRRAAAGAERQIPEELRTPATLKKTLNYLLKNVMGQSDRYGKHHKFVWDRTRAIRNDFNIQSFTKPQDVKYEVDCYERIVRFHILSLHIMSDPDQQKTAEEYNRQQELEQLQKTFASLIDKYDTFGRTMHFRNEPEFRAYYILFVARTTLYDLDTFIQRWPRHVLDDGRVQTALKLHAAASSIDYPTGSPNLDPIPPSIAQANAGAYWTLLQSKQVGYLMACVAEISFQLVRFTAINALWQAAKTAPEKGQSAMRAWSKPVLTEYLGFDYEEQTVEFCGKLEISFAKHPMNQEEYLDFQSNPAKSLERIRYNPSEKSSQVFSEAIVEQKRHGRTFTAVLSGFSIAAAIRAGMIADDAGHTPLVKTRNGMFVQDDDDDQEEEEDEEQQDRTGAPATSAGLSSFNPQAASFNPGSGAIPQSSSALEQPSWMSDFGASKTPETTHRIFGLSKQEQPTTSSAAIAQPLFQSSNSGASQKPFLFPTVSTATTTSTPSPTFPAFTQPAAAGSSPTTSAFTTTSITEATQSATASRPPPNFSSFFPTSTTATYQSAQSDAAPAKQPIFSSTSTSADASSESVKPLFNLGQTAIKASAEDQTEHAGRPIFASLKPTSGTILSPASESSSTIFDKPEAATTASTAPFKFNFASQPASVQEPLPASSGSARTSQSSATGSSGQFASSANLQAKSDTTSQPPAHYKRPFFADTNFTQVPSLSDKAASTTPTHPAQKGEGLTFHIPHPLAKSTPIFNPIAPGRPPVATTVPQPSFTPAEPDSANEEQLLEHLCRIGTVQSDGILDMYIRLSLPRKLQDIFSSWTRKSLIKKTSVIEKKIRARKFFVLWKSIVDQRRLRRRADKRRRLLAETAKAEQQRRKHEEDEAARIVEAAAEKKRVQEEVQKRKDEQRQLKEEQKRLQAQQMRPPVNSPAPQAGQKRKTLTNSASRSNLQGIAMSPMHKRSRTVGSQSTEIPALGASSSSLPPLPLSASRTEHNGLRRSLSHKSLRQSLTQQRLDQTHTDYFRLKAMGVDPETPFVPDTAATLAAKKQKQEDHQAAVNERVIKRPSSTLNRSRTSTPSSPPRFAAVTSSRISLAPTSQPAPQAVAHTEATDDDPFLKSLREAREALSQDANWFKTQAVDLEKQVEQQEEFRRSLGSASSKDEAPVRDAAGFSKSLNGFEYVPPEVRPGQTLSRTEQRIRRTGARGLANKPIGGSGPSSPHPLVPMSRRSASSLRNSQTSHENTNGASHGRKRSFDEVGLTVQHDVHNLEPSLNGEVDNHATKKVKSTMSLQGLQALARNPFGNGDYDDSDETEEVEEGYDEEEYDGKQQYGEQEYDQEEYEDEEEEEEFEDGRQVVAYPKISAYYEEGLDDAEDEEEVPEDEESEEDDGGDYTRSRYRQPGAEGNGTGFEDERLSLPRQDSRAVSTSAATPDTGHGSTVNDAIELSD</sequence>
<proteinExistence type="predicted"/>
<dbReference type="Pfam" id="PF03399">
    <property type="entry name" value="SAC3_GANP"/>
    <property type="match status" value="1"/>
</dbReference>
<feature type="compositionally biased region" description="Polar residues" evidence="1">
    <location>
        <begin position="34"/>
        <end position="43"/>
    </location>
</feature>
<feature type="compositionally biased region" description="Polar residues" evidence="1">
    <location>
        <begin position="1405"/>
        <end position="1423"/>
    </location>
</feature>
<feature type="region of interest" description="Disordered" evidence="1">
    <location>
        <begin position="1070"/>
        <end position="1188"/>
    </location>
</feature>
<evidence type="ECO:0000256" key="1">
    <source>
        <dbReference type="SAM" id="MobiDB-lite"/>
    </source>
</evidence>
<dbReference type="PANTHER" id="PTHR12436">
    <property type="entry name" value="80 KDA MCM3-ASSOCIATED PROTEIN"/>
    <property type="match status" value="1"/>
</dbReference>